<dbReference type="PANTHER" id="PTHR46743:SF2">
    <property type="entry name" value="TEICHOIC ACIDS EXPORT ATP-BINDING PROTEIN TAGH"/>
    <property type="match status" value="1"/>
</dbReference>
<evidence type="ECO:0000259" key="5">
    <source>
        <dbReference type="PROSITE" id="PS50893"/>
    </source>
</evidence>
<keyword evidence="3" id="KW-0547">Nucleotide-binding</keyword>
<reference evidence="6 7" key="1">
    <citation type="submission" date="2018-06" db="EMBL/GenBank/DDBJ databases">
        <title>Genomic Encyclopedia of Archaeal and Bacterial Type Strains, Phase II (KMG-II): from individual species to whole genera.</title>
        <authorList>
            <person name="Goeker M."/>
        </authorList>
    </citation>
    <scope>NUCLEOTIDE SEQUENCE [LARGE SCALE GENOMIC DNA]</scope>
    <source>
        <strain evidence="6 7">T4</strain>
    </source>
</reference>
<evidence type="ECO:0000256" key="4">
    <source>
        <dbReference type="ARBA" id="ARBA00022840"/>
    </source>
</evidence>
<dbReference type="Gene3D" id="2.70.50.60">
    <property type="entry name" value="abc- transporter (atp binding component) like domain"/>
    <property type="match status" value="1"/>
</dbReference>
<accession>A0A326RK78</accession>
<keyword evidence="2" id="KW-0813">Transport</keyword>
<dbReference type="SUPFAM" id="SSF52540">
    <property type="entry name" value="P-loop containing nucleoside triphosphate hydrolases"/>
    <property type="match status" value="1"/>
</dbReference>
<comment type="similarity">
    <text evidence="1">Belongs to the ABC transporter superfamily.</text>
</comment>
<dbReference type="GO" id="GO:0016887">
    <property type="term" value="F:ATP hydrolysis activity"/>
    <property type="evidence" value="ECO:0007669"/>
    <property type="project" value="InterPro"/>
</dbReference>
<dbReference type="InterPro" id="IPR029439">
    <property type="entry name" value="Wzt_C"/>
</dbReference>
<evidence type="ECO:0000313" key="6">
    <source>
        <dbReference type="EMBL" id="PZV76703.1"/>
    </source>
</evidence>
<feature type="domain" description="ABC transporter" evidence="5">
    <location>
        <begin position="52"/>
        <end position="276"/>
    </location>
</feature>
<dbReference type="EMBL" id="QKTX01000024">
    <property type="protein sequence ID" value="PZV76703.1"/>
    <property type="molecule type" value="Genomic_DNA"/>
</dbReference>
<dbReference type="Pfam" id="PF14524">
    <property type="entry name" value="Wzt_C"/>
    <property type="match status" value="1"/>
</dbReference>
<dbReference type="InterPro" id="IPR015860">
    <property type="entry name" value="ABC_transpr_TagH-like"/>
</dbReference>
<dbReference type="CDD" id="cd10147">
    <property type="entry name" value="Wzt_C-like"/>
    <property type="match status" value="1"/>
</dbReference>
<protein>
    <submittedName>
        <fullName evidence="6">Lipopolysaccharide transport system ATP-binding protein</fullName>
    </submittedName>
</protein>
<dbReference type="PROSITE" id="PS00211">
    <property type="entry name" value="ABC_TRANSPORTER_1"/>
    <property type="match status" value="1"/>
</dbReference>
<dbReference type="PROSITE" id="PS50893">
    <property type="entry name" value="ABC_TRANSPORTER_2"/>
    <property type="match status" value="1"/>
</dbReference>
<keyword evidence="4 6" id="KW-0067">ATP-binding</keyword>
<keyword evidence="7" id="KW-1185">Reference proteome</keyword>
<comment type="caution">
    <text evidence="6">The sequence shown here is derived from an EMBL/GenBank/DDBJ whole genome shotgun (WGS) entry which is preliminary data.</text>
</comment>
<dbReference type="GO" id="GO:0005524">
    <property type="term" value="F:ATP binding"/>
    <property type="evidence" value="ECO:0007669"/>
    <property type="project" value="UniProtKB-KW"/>
</dbReference>
<dbReference type="CDD" id="cd03220">
    <property type="entry name" value="ABC_KpsT_Wzt"/>
    <property type="match status" value="1"/>
</dbReference>
<dbReference type="AlphaFoldDB" id="A0A326RK78"/>
<dbReference type="InterPro" id="IPR027417">
    <property type="entry name" value="P-loop_NTPase"/>
</dbReference>
<dbReference type="InterPro" id="IPR017871">
    <property type="entry name" value="ABC_transporter-like_CS"/>
</dbReference>
<evidence type="ECO:0000256" key="2">
    <source>
        <dbReference type="ARBA" id="ARBA00022448"/>
    </source>
</evidence>
<dbReference type="Pfam" id="PF00005">
    <property type="entry name" value="ABC_tran"/>
    <property type="match status" value="1"/>
</dbReference>
<name>A0A326RK78_9BACT</name>
<dbReference type="InterPro" id="IPR050683">
    <property type="entry name" value="Bact_Polysacc_Export_ATP-bd"/>
</dbReference>
<dbReference type="SMART" id="SM00382">
    <property type="entry name" value="AAA"/>
    <property type="match status" value="1"/>
</dbReference>
<dbReference type="Proteomes" id="UP000248917">
    <property type="component" value="Unassembled WGS sequence"/>
</dbReference>
<sequence length="439" mass="49421">MVDSKEKKLVSNSVIKVDQLSKRYRLGLKEKQAETLVGQISQAIRSPWENLKRLRQLSRFGEEDESVFWALKDVSFEVQEGEVLGIIGKNGAGKSTLLKILSQITEPTSGKIEIHGRVASLLEVGTGFHPELSGRENIYMNGTILGMTRREIDSKLDEIIDFSGIEKFIDTPVKFYSSGMKVRLGFSVAAHLDPEILIIDEVLAVGDFEFQKKCLGKMEEVSKNQGRTVLFVSHDLASVANLCKRVLLLEKGKITFDSTPSKTIDYYFNSNGVNGNTKDLTIHPNKQNSKKGLLNYKLLRNGIESDFFYSQDTMFVEFDFFDPSGIEEIVFGLVIKDSNGKALIGINNLNLKKRLNKSNIKEGKIVFELDKIPFYAEGKYYVDLFFGDGGDNYDTIENAFYFNLKPISILEDGNFLSSRYNLVHPGQVNIELINAQKNT</sequence>
<dbReference type="Gene3D" id="3.40.50.300">
    <property type="entry name" value="P-loop containing nucleotide triphosphate hydrolases"/>
    <property type="match status" value="1"/>
</dbReference>
<dbReference type="GO" id="GO:0016020">
    <property type="term" value="C:membrane"/>
    <property type="evidence" value="ECO:0007669"/>
    <property type="project" value="InterPro"/>
</dbReference>
<dbReference type="PANTHER" id="PTHR46743">
    <property type="entry name" value="TEICHOIC ACIDS EXPORT ATP-BINDING PROTEIN TAGH"/>
    <property type="match status" value="1"/>
</dbReference>
<evidence type="ECO:0000256" key="1">
    <source>
        <dbReference type="ARBA" id="ARBA00005417"/>
    </source>
</evidence>
<dbReference type="GO" id="GO:0140359">
    <property type="term" value="F:ABC-type transporter activity"/>
    <property type="evidence" value="ECO:0007669"/>
    <property type="project" value="InterPro"/>
</dbReference>
<proteinExistence type="inferred from homology"/>
<organism evidence="6 7">
    <name type="scientific">Algoriphagus aquaeductus</name>
    <dbReference type="NCBI Taxonomy" id="475299"/>
    <lineage>
        <taxon>Bacteria</taxon>
        <taxon>Pseudomonadati</taxon>
        <taxon>Bacteroidota</taxon>
        <taxon>Cytophagia</taxon>
        <taxon>Cytophagales</taxon>
        <taxon>Cyclobacteriaceae</taxon>
        <taxon>Algoriphagus</taxon>
    </lineage>
</organism>
<gene>
    <name evidence="6" type="ORF">CLV31_12428</name>
</gene>
<evidence type="ECO:0000256" key="3">
    <source>
        <dbReference type="ARBA" id="ARBA00022741"/>
    </source>
</evidence>
<evidence type="ECO:0000313" key="7">
    <source>
        <dbReference type="Proteomes" id="UP000248917"/>
    </source>
</evidence>
<dbReference type="InterPro" id="IPR003439">
    <property type="entry name" value="ABC_transporter-like_ATP-bd"/>
</dbReference>
<dbReference type="InterPro" id="IPR003593">
    <property type="entry name" value="AAA+_ATPase"/>
</dbReference>